<dbReference type="AlphaFoldDB" id="A0A975U069"/>
<dbReference type="EMBL" id="CP076448">
    <property type="protein sequence ID" value="QXM23820.1"/>
    <property type="molecule type" value="Genomic_DNA"/>
</dbReference>
<gene>
    <name evidence="3" type="ORF">KO353_10965</name>
</gene>
<evidence type="ECO:0000256" key="1">
    <source>
        <dbReference type="ARBA" id="ARBA00005254"/>
    </source>
</evidence>
<dbReference type="GO" id="GO:0003824">
    <property type="term" value="F:catalytic activity"/>
    <property type="evidence" value="ECO:0007669"/>
    <property type="project" value="InterPro"/>
</dbReference>
<organism evidence="3 4">
    <name type="scientific">Elioraea tepida</name>
    <dbReference type="NCBI Taxonomy" id="2843330"/>
    <lineage>
        <taxon>Bacteria</taxon>
        <taxon>Pseudomonadati</taxon>
        <taxon>Pseudomonadota</taxon>
        <taxon>Alphaproteobacteria</taxon>
        <taxon>Acetobacterales</taxon>
        <taxon>Elioraeaceae</taxon>
        <taxon>Elioraea</taxon>
    </lineage>
</organism>
<keyword evidence="4" id="KW-1185">Reference proteome</keyword>
<dbReference type="CDD" id="cd06558">
    <property type="entry name" value="crotonase-like"/>
    <property type="match status" value="1"/>
</dbReference>
<reference evidence="3" key="1">
    <citation type="submission" date="2021-06" db="EMBL/GenBank/DDBJ databases">
        <title>Elioraea tepida, sp. nov., a moderately thermophilic aerobic anoxygenic phototrophic bacterium isolated from an alkaline siliceous hot spring mat community in Yellowstone National Park, WY, USA.</title>
        <authorList>
            <person name="Saini M.K."/>
            <person name="Yoshida S."/>
            <person name="Sebastian A."/>
            <person name="Hirose S."/>
            <person name="Hara E."/>
            <person name="Tamaki H."/>
            <person name="Soulier N.T."/>
            <person name="Albert I."/>
            <person name="Hanada S."/>
            <person name="Bryant D.A."/>
            <person name="Tank M."/>
        </authorList>
    </citation>
    <scope>NUCLEOTIDE SEQUENCE</scope>
    <source>
        <strain evidence="3">MS-P2</strain>
    </source>
</reference>
<dbReference type="InterPro" id="IPR018376">
    <property type="entry name" value="Enoyl-CoA_hyd/isom_CS"/>
</dbReference>
<dbReference type="GO" id="GO:0006635">
    <property type="term" value="P:fatty acid beta-oxidation"/>
    <property type="evidence" value="ECO:0007669"/>
    <property type="project" value="TreeGrafter"/>
</dbReference>
<accession>A0A975U069</accession>
<proteinExistence type="inferred from homology"/>
<evidence type="ECO:0000256" key="2">
    <source>
        <dbReference type="RuleBase" id="RU003707"/>
    </source>
</evidence>
<dbReference type="PANTHER" id="PTHR11941">
    <property type="entry name" value="ENOYL-COA HYDRATASE-RELATED"/>
    <property type="match status" value="1"/>
</dbReference>
<dbReference type="PROSITE" id="PS00166">
    <property type="entry name" value="ENOYL_COA_HYDRATASE"/>
    <property type="match status" value="1"/>
</dbReference>
<comment type="similarity">
    <text evidence="1 2">Belongs to the enoyl-CoA hydratase/isomerase family.</text>
</comment>
<name>A0A975U069_9PROT</name>
<dbReference type="InterPro" id="IPR001753">
    <property type="entry name" value="Enoyl-CoA_hydra/iso"/>
</dbReference>
<evidence type="ECO:0000313" key="3">
    <source>
        <dbReference type="EMBL" id="QXM23820.1"/>
    </source>
</evidence>
<dbReference type="KEGG" id="elio:KO353_10965"/>
<dbReference type="RefSeq" id="WP_218284731.1">
    <property type="nucleotide sequence ID" value="NZ_CP076448.1"/>
</dbReference>
<dbReference type="PANTHER" id="PTHR11941:SF54">
    <property type="entry name" value="ENOYL-COA HYDRATASE, MITOCHONDRIAL"/>
    <property type="match status" value="1"/>
</dbReference>
<dbReference type="Proteomes" id="UP000694001">
    <property type="component" value="Chromosome"/>
</dbReference>
<evidence type="ECO:0000313" key="4">
    <source>
        <dbReference type="Proteomes" id="UP000694001"/>
    </source>
</evidence>
<dbReference type="Pfam" id="PF00378">
    <property type="entry name" value="ECH_1"/>
    <property type="match status" value="1"/>
</dbReference>
<protein>
    <submittedName>
        <fullName evidence="3">Enoyl-CoA hydratase/isomerase family protein</fullName>
    </submittedName>
</protein>
<sequence length="261" mass="28927">MTESPHIRTEREGEIAVVIFDRPEKRNAFNLAMWQALTATMRRLSADESLRCVVLRGAGSEAFSAGADISAFEAERGTREKEDRYARILHESMQSIRDCIHPTVAMIRGICLGGGAGIATMCDFRVGGEGMRFGITARNLGIWYPYAELDPVVQLAGTAVAAEVFIEGRIFNGREAYEKGLLSRVVPDERVEEEAMALARRIAEGAPLSARFHKRAIIALRGPLPITPEQEAAVNDFVLTEDFQNAFRAFLAKRKPVFRGR</sequence>